<feature type="non-terminal residue" evidence="1">
    <location>
        <position position="62"/>
    </location>
</feature>
<dbReference type="EMBL" id="JH159153">
    <property type="protein sequence ID" value="EGZ22181.1"/>
    <property type="molecule type" value="Genomic_DNA"/>
</dbReference>
<accession>G4Z2Q6</accession>
<dbReference type="RefSeq" id="XP_009524898.1">
    <property type="nucleotide sequence ID" value="XM_009526603.1"/>
</dbReference>
<keyword evidence="2" id="KW-1185">Reference proteome</keyword>
<dbReference type="Proteomes" id="UP000002640">
    <property type="component" value="Unassembled WGS sequence"/>
</dbReference>
<dbReference type="InParanoid" id="G4Z2Q6"/>
<proteinExistence type="predicted"/>
<evidence type="ECO:0000313" key="2">
    <source>
        <dbReference type="Proteomes" id="UP000002640"/>
    </source>
</evidence>
<evidence type="ECO:0000313" key="1">
    <source>
        <dbReference type="EMBL" id="EGZ22181.1"/>
    </source>
</evidence>
<protein>
    <submittedName>
        <fullName evidence="1">Uncharacterized protein</fullName>
    </submittedName>
</protein>
<feature type="non-terminal residue" evidence="1">
    <location>
        <position position="1"/>
    </location>
</feature>
<dbReference type="KEGG" id="psoj:PHYSODRAFT_446539"/>
<gene>
    <name evidence="1" type="ORF">PHYSODRAFT_446539</name>
</gene>
<sequence>YAEEVKERKRQRLEQVTEYQDLSYMLGTSTTVERLFSIAKYVMPAHRERMSTWMFENIMFFR</sequence>
<name>G4Z2Q6_PHYSP</name>
<reference evidence="1 2" key="1">
    <citation type="journal article" date="2006" name="Science">
        <title>Phytophthora genome sequences uncover evolutionary origins and mechanisms of pathogenesis.</title>
        <authorList>
            <person name="Tyler B.M."/>
            <person name="Tripathy S."/>
            <person name="Zhang X."/>
            <person name="Dehal P."/>
            <person name="Jiang R.H."/>
            <person name="Aerts A."/>
            <person name="Arredondo F.D."/>
            <person name="Baxter L."/>
            <person name="Bensasson D."/>
            <person name="Beynon J.L."/>
            <person name="Chapman J."/>
            <person name="Damasceno C.M."/>
            <person name="Dorrance A.E."/>
            <person name="Dou D."/>
            <person name="Dickerman A.W."/>
            <person name="Dubchak I.L."/>
            <person name="Garbelotto M."/>
            <person name="Gijzen M."/>
            <person name="Gordon S.G."/>
            <person name="Govers F."/>
            <person name="Grunwald N.J."/>
            <person name="Huang W."/>
            <person name="Ivors K.L."/>
            <person name="Jones R.W."/>
            <person name="Kamoun S."/>
            <person name="Krampis K."/>
            <person name="Lamour K.H."/>
            <person name="Lee M.K."/>
            <person name="McDonald W.H."/>
            <person name="Medina M."/>
            <person name="Meijer H.J."/>
            <person name="Nordberg E.K."/>
            <person name="Maclean D.J."/>
            <person name="Ospina-Giraldo M.D."/>
            <person name="Morris P.F."/>
            <person name="Phuntumart V."/>
            <person name="Putnam N.H."/>
            <person name="Rash S."/>
            <person name="Rose J.K."/>
            <person name="Sakihama Y."/>
            <person name="Salamov A.A."/>
            <person name="Savidor A."/>
            <person name="Scheuring C.F."/>
            <person name="Smith B.M."/>
            <person name="Sobral B.W."/>
            <person name="Terry A."/>
            <person name="Torto-Alalibo T.A."/>
            <person name="Win J."/>
            <person name="Xu Z."/>
            <person name="Zhang H."/>
            <person name="Grigoriev I.V."/>
            <person name="Rokhsar D.S."/>
            <person name="Boore J.L."/>
        </authorList>
    </citation>
    <scope>NUCLEOTIDE SEQUENCE [LARGE SCALE GENOMIC DNA]</scope>
    <source>
        <strain evidence="1 2">P6497</strain>
    </source>
</reference>
<dbReference type="AlphaFoldDB" id="G4Z2Q6"/>
<organism evidence="1 2">
    <name type="scientific">Phytophthora sojae (strain P6497)</name>
    <name type="common">Soybean stem and root rot agent</name>
    <name type="synonym">Phytophthora megasperma f. sp. glycines</name>
    <dbReference type="NCBI Taxonomy" id="1094619"/>
    <lineage>
        <taxon>Eukaryota</taxon>
        <taxon>Sar</taxon>
        <taxon>Stramenopiles</taxon>
        <taxon>Oomycota</taxon>
        <taxon>Peronosporomycetes</taxon>
        <taxon>Peronosporales</taxon>
        <taxon>Peronosporaceae</taxon>
        <taxon>Phytophthora</taxon>
    </lineage>
</organism>
<dbReference type="GeneID" id="20652806"/>
<dbReference type="SMR" id="G4Z2Q6"/>